<keyword evidence="3" id="KW-1185">Reference proteome</keyword>
<feature type="transmembrane region" description="Helical" evidence="1">
    <location>
        <begin position="38"/>
        <end position="57"/>
    </location>
</feature>
<comment type="caution">
    <text evidence="2">The sequence shown here is derived from an EMBL/GenBank/DDBJ whole genome shotgun (WGS) entry which is preliminary data.</text>
</comment>
<evidence type="ECO:0000256" key="1">
    <source>
        <dbReference type="SAM" id="Phobius"/>
    </source>
</evidence>
<dbReference type="AlphaFoldDB" id="A0A370FHF4"/>
<accession>A0A370FHF4</accession>
<proteinExistence type="predicted"/>
<dbReference type="RefSeq" id="WP_017759244.1">
    <property type="nucleotide sequence ID" value="NZ_QQAV01000006.1"/>
</dbReference>
<dbReference type="Proteomes" id="UP000255265">
    <property type="component" value="Unassembled WGS sequence"/>
</dbReference>
<keyword evidence="1" id="KW-1133">Transmembrane helix</keyword>
<feature type="transmembrane region" description="Helical" evidence="1">
    <location>
        <begin position="6"/>
        <end position="26"/>
    </location>
</feature>
<name>A0A370FHF4_9BURK</name>
<keyword evidence="1" id="KW-0472">Membrane</keyword>
<evidence type="ECO:0000313" key="3">
    <source>
        <dbReference type="Proteomes" id="UP000255265"/>
    </source>
</evidence>
<reference evidence="2 3" key="1">
    <citation type="submission" date="2018-07" db="EMBL/GenBank/DDBJ databases">
        <title>Genomic Encyclopedia of Type Strains, Phase IV (KMG-IV): sequencing the most valuable type-strain genomes for metagenomic binning, comparative biology and taxonomic classification.</title>
        <authorList>
            <person name="Goeker M."/>
        </authorList>
    </citation>
    <scope>NUCLEOTIDE SEQUENCE [LARGE SCALE GENOMIC DNA]</scope>
    <source>
        <strain evidence="2 3">DSM 21352</strain>
    </source>
</reference>
<keyword evidence="1" id="KW-0812">Transmembrane</keyword>
<sequence>MWVFIVVSLIAVEVACGLFFFSLIWASHQAAEWEERDLNGAMPGAAAFASSVFGMLAPGSADRARHG</sequence>
<organism evidence="2 3">
    <name type="scientific">Pseudacidovorax intermedius</name>
    <dbReference type="NCBI Taxonomy" id="433924"/>
    <lineage>
        <taxon>Bacteria</taxon>
        <taxon>Pseudomonadati</taxon>
        <taxon>Pseudomonadota</taxon>
        <taxon>Betaproteobacteria</taxon>
        <taxon>Burkholderiales</taxon>
        <taxon>Comamonadaceae</taxon>
        <taxon>Pseudacidovorax</taxon>
    </lineage>
</organism>
<dbReference type="EMBL" id="QQAV01000006">
    <property type="protein sequence ID" value="RDI23358.1"/>
    <property type="molecule type" value="Genomic_DNA"/>
</dbReference>
<evidence type="ECO:0000313" key="2">
    <source>
        <dbReference type="EMBL" id="RDI23358.1"/>
    </source>
</evidence>
<gene>
    <name evidence="2" type="ORF">DFR41_10662</name>
</gene>
<protein>
    <submittedName>
        <fullName evidence="2">Uncharacterized protein</fullName>
    </submittedName>
</protein>